<keyword evidence="8" id="KW-0969">Cilium</keyword>
<dbReference type="GO" id="GO:0015031">
    <property type="term" value="P:protein transport"/>
    <property type="evidence" value="ECO:0007669"/>
    <property type="project" value="UniProtKB-KW"/>
</dbReference>
<feature type="coiled-coil region" evidence="15">
    <location>
        <begin position="214"/>
        <end position="255"/>
    </location>
</feature>
<feature type="compositionally biased region" description="Basic and acidic residues" evidence="16">
    <location>
        <begin position="143"/>
        <end position="160"/>
    </location>
</feature>
<evidence type="ECO:0000256" key="7">
    <source>
        <dbReference type="ARBA" id="ARBA00023054"/>
    </source>
</evidence>
<feature type="region of interest" description="Disordered" evidence="16">
    <location>
        <begin position="336"/>
        <end position="356"/>
    </location>
</feature>
<evidence type="ECO:0000256" key="11">
    <source>
        <dbReference type="ARBA" id="ARBA00038318"/>
    </source>
</evidence>
<evidence type="ECO:0000259" key="18">
    <source>
        <dbReference type="PROSITE" id="PS51777"/>
    </source>
</evidence>
<dbReference type="SUPFAM" id="SSF161256">
    <property type="entry name" value="RILP dimerisation region"/>
    <property type="match status" value="2"/>
</dbReference>
<dbReference type="OrthoDB" id="10069524at2759"/>
<evidence type="ECO:0000256" key="2">
    <source>
        <dbReference type="ARBA" id="ARBA00004300"/>
    </source>
</evidence>
<evidence type="ECO:0000256" key="3">
    <source>
        <dbReference type="ARBA" id="ARBA00004514"/>
    </source>
</evidence>
<dbReference type="Gene3D" id="6.10.230.10">
    <property type="match status" value="2"/>
</dbReference>
<dbReference type="GO" id="GO:0005813">
    <property type="term" value="C:centrosome"/>
    <property type="evidence" value="ECO:0007669"/>
    <property type="project" value="UniProtKB-SubCell"/>
</dbReference>
<dbReference type="Pfam" id="PF11461">
    <property type="entry name" value="RILP"/>
    <property type="match status" value="2"/>
</dbReference>
<organism evidence="19 20">
    <name type="scientific">Menidia menidia</name>
    <name type="common">Atlantic silverside</name>
    <dbReference type="NCBI Taxonomy" id="238744"/>
    <lineage>
        <taxon>Eukaryota</taxon>
        <taxon>Metazoa</taxon>
        <taxon>Chordata</taxon>
        <taxon>Craniata</taxon>
        <taxon>Vertebrata</taxon>
        <taxon>Euteleostomi</taxon>
        <taxon>Actinopterygii</taxon>
        <taxon>Neopterygii</taxon>
        <taxon>Teleostei</taxon>
        <taxon>Neoteleostei</taxon>
        <taxon>Acanthomorphata</taxon>
        <taxon>Ovalentaria</taxon>
        <taxon>Atherinomorphae</taxon>
        <taxon>Atheriniformes</taxon>
        <taxon>Atherinopsidae</taxon>
        <taxon>Menidiinae</taxon>
        <taxon>Menidia</taxon>
    </lineage>
</organism>
<feature type="compositionally biased region" description="Acidic residues" evidence="16">
    <location>
        <begin position="343"/>
        <end position="353"/>
    </location>
</feature>
<feature type="domain" description="RH2" evidence="18">
    <location>
        <begin position="570"/>
        <end position="641"/>
    </location>
</feature>
<comment type="similarity">
    <text evidence="11">Belongs to the RILPL family.</text>
</comment>
<dbReference type="InterPro" id="IPR034744">
    <property type="entry name" value="RH2"/>
</dbReference>
<evidence type="ECO:0000256" key="15">
    <source>
        <dbReference type="SAM" id="Coils"/>
    </source>
</evidence>
<evidence type="ECO:0000256" key="16">
    <source>
        <dbReference type="SAM" id="MobiDB-lite"/>
    </source>
</evidence>
<dbReference type="GO" id="GO:0036064">
    <property type="term" value="C:ciliary basal body"/>
    <property type="evidence" value="ECO:0007669"/>
    <property type="project" value="TreeGrafter"/>
</dbReference>
<evidence type="ECO:0000256" key="6">
    <source>
        <dbReference type="ARBA" id="ARBA00022927"/>
    </source>
</evidence>
<dbReference type="AlphaFoldDB" id="A0A8S4B125"/>
<dbReference type="GO" id="GO:0051959">
    <property type="term" value="F:dynein light intermediate chain binding"/>
    <property type="evidence" value="ECO:0007669"/>
    <property type="project" value="TreeGrafter"/>
</dbReference>
<dbReference type="InterPro" id="IPR051241">
    <property type="entry name" value="DZIP_RILPL"/>
</dbReference>
<dbReference type="GO" id="GO:0046983">
    <property type="term" value="F:protein dimerization activity"/>
    <property type="evidence" value="ECO:0007669"/>
    <property type="project" value="InterPro"/>
</dbReference>
<name>A0A8S4B125_9TELE</name>
<dbReference type="PANTHER" id="PTHR21502">
    <property type="entry name" value="ZINC FINGER PROTEIN DZIP1"/>
    <property type="match status" value="1"/>
</dbReference>
<dbReference type="EMBL" id="CAJRST010011112">
    <property type="protein sequence ID" value="CAG5923406.1"/>
    <property type="molecule type" value="Genomic_DNA"/>
</dbReference>
<feature type="coiled-coil region" evidence="15">
    <location>
        <begin position="578"/>
        <end position="605"/>
    </location>
</feature>
<dbReference type="GO" id="GO:0031267">
    <property type="term" value="F:small GTPase binding"/>
    <property type="evidence" value="ECO:0007669"/>
    <property type="project" value="TreeGrafter"/>
</dbReference>
<evidence type="ECO:0000256" key="8">
    <source>
        <dbReference type="ARBA" id="ARBA00023069"/>
    </source>
</evidence>
<keyword evidence="5" id="KW-0963">Cytoplasm</keyword>
<dbReference type="Pfam" id="PF09744">
    <property type="entry name" value="RH1"/>
    <property type="match status" value="2"/>
</dbReference>
<dbReference type="GO" id="GO:0005829">
    <property type="term" value="C:cytosol"/>
    <property type="evidence" value="ECO:0007669"/>
    <property type="project" value="UniProtKB-SubCell"/>
</dbReference>
<evidence type="ECO:0000256" key="4">
    <source>
        <dbReference type="ARBA" id="ARBA00022448"/>
    </source>
</evidence>
<dbReference type="Proteomes" id="UP000677803">
    <property type="component" value="Unassembled WGS sequence"/>
</dbReference>
<dbReference type="PROSITE" id="PS51777">
    <property type="entry name" value="RH2"/>
    <property type="match status" value="2"/>
</dbReference>
<sequence length="647" mass="73012">MSALDRPAAELTVMDVYDIAAVLGHEFERVIDKFGCECLVGVVPRVVRVLELLEALVSRGAGGHEAEDLRGELERLRRERSDRSGQERKHQTELEQVEEVWRGEVQDLLSQIAQLQAENKRLSVSLSLKESSITEEDPQTEGTSEKENQELKKLQDSVDKQRDEIRAKDRELLLRNEDVEALQLQQHRLMRINQDLLHRVAVLEAQGKMVIQQRAELEAAAQARQQELGALQMEVSGLRKELQERELERQLAELEDFPLSRSRMSPPQPLTTIQSVATSCESVKPVSVWVECAGDPGFATKCFECDENLSHLPKFSHGEDDEKSFDTDENMAAQLMSGSAGPEPEEGTDSPDPESDKARFTLQELRDVLQERNELKAQVFVLQEELAYYKSEEFEDDISPLVPAPSHPPLSSDPQESGIRRLIFTAIMPMVAAGLITDDPTLMPIRRLVSFLSTMEFGEESSPALALEKDAFELTVEDVYDISYVIGRDLFKISSAGEEVSDLQFKIVRVLEMFETLVNKYNLSLEELKMERDNLKSELDRIIQEGTSTGQGTPTAGPNQLVVDMTDPNRPRFTMQELKEVLQERNQLKAQLMVAQEELQLYKSGILPRAEPAMVEVDLETPAATEHSPATINEKTTIGKLFSFRRK</sequence>
<evidence type="ECO:0000256" key="5">
    <source>
        <dbReference type="ARBA" id="ARBA00022490"/>
    </source>
</evidence>
<keyword evidence="10" id="KW-0966">Cell projection</keyword>
<evidence type="ECO:0000256" key="12">
    <source>
        <dbReference type="ARBA" id="ARBA00040816"/>
    </source>
</evidence>
<dbReference type="PROSITE" id="PS51776">
    <property type="entry name" value="RH1"/>
    <property type="match status" value="2"/>
</dbReference>
<reference evidence="19" key="1">
    <citation type="submission" date="2021-05" db="EMBL/GenBank/DDBJ databases">
        <authorList>
            <person name="Tigano A."/>
        </authorList>
    </citation>
    <scope>NUCLEOTIDE SEQUENCE</scope>
</reference>
<comment type="caution">
    <text evidence="19">The sequence shown here is derived from an EMBL/GenBank/DDBJ whole genome shotgun (WGS) entry which is preliminary data.</text>
</comment>
<evidence type="ECO:0000313" key="19">
    <source>
        <dbReference type="EMBL" id="CAG5923406.1"/>
    </source>
</evidence>
<dbReference type="Gene3D" id="1.20.58.1770">
    <property type="match status" value="2"/>
</dbReference>
<dbReference type="CDD" id="cd14445">
    <property type="entry name" value="RILP-like"/>
    <property type="match status" value="2"/>
</dbReference>
<dbReference type="PANTHER" id="PTHR21502:SF6">
    <property type="entry name" value="RILP-LIKE PROTEIN 1"/>
    <property type="match status" value="1"/>
</dbReference>
<evidence type="ECO:0000256" key="10">
    <source>
        <dbReference type="ARBA" id="ARBA00023273"/>
    </source>
</evidence>
<feature type="coiled-coil region" evidence="15">
    <location>
        <begin position="358"/>
        <end position="385"/>
    </location>
</feature>
<feature type="domain" description="RH2" evidence="18">
    <location>
        <begin position="357"/>
        <end position="422"/>
    </location>
</feature>
<feature type="domain" description="RH1" evidence="17">
    <location>
        <begin position="462"/>
        <end position="545"/>
    </location>
</feature>
<proteinExistence type="inferred from homology"/>
<evidence type="ECO:0000313" key="20">
    <source>
        <dbReference type="Proteomes" id="UP000677803"/>
    </source>
</evidence>
<feature type="coiled-coil region" evidence="15">
    <location>
        <begin position="511"/>
        <end position="545"/>
    </location>
</feature>
<keyword evidence="20" id="KW-1185">Reference proteome</keyword>
<keyword evidence="7 15" id="KW-0175">Coiled coil</keyword>
<dbReference type="FunFam" id="1.20.58.1770:FF:000003">
    <property type="entry name" value="RILP-like protein 2 isoform X1"/>
    <property type="match status" value="1"/>
</dbReference>
<keyword evidence="6" id="KW-0653">Protein transport</keyword>
<evidence type="ECO:0000259" key="17">
    <source>
        <dbReference type="PROSITE" id="PS51776"/>
    </source>
</evidence>
<dbReference type="GO" id="GO:0060271">
    <property type="term" value="P:cilium assembly"/>
    <property type="evidence" value="ECO:0007669"/>
    <property type="project" value="TreeGrafter"/>
</dbReference>
<keyword evidence="4" id="KW-0813">Transport</keyword>
<comment type="subcellular location">
    <subcellularLocation>
        <location evidence="1">Cell projection</location>
        <location evidence="1">Cilium</location>
    </subcellularLocation>
    <subcellularLocation>
        <location evidence="2">Cytoplasm</location>
        <location evidence="2">Cytoskeleton</location>
        <location evidence="2">Microtubule organizing center</location>
        <location evidence="2">Centrosome</location>
    </subcellularLocation>
    <subcellularLocation>
        <location evidence="3">Cytoplasm</location>
        <location evidence="3">Cytosol</location>
    </subcellularLocation>
</comment>
<evidence type="ECO:0000256" key="1">
    <source>
        <dbReference type="ARBA" id="ARBA00004138"/>
    </source>
</evidence>
<evidence type="ECO:0000256" key="13">
    <source>
        <dbReference type="ARBA" id="ARBA00040819"/>
    </source>
</evidence>
<evidence type="ECO:0000256" key="9">
    <source>
        <dbReference type="ARBA" id="ARBA00023212"/>
    </source>
</evidence>
<feature type="region of interest" description="Disordered" evidence="16">
    <location>
        <begin position="129"/>
        <end position="160"/>
    </location>
</feature>
<dbReference type="InterPro" id="IPR021563">
    <property type="entry name" value="RILP_dimer"/>
</dbReference>
<feature type="domain" description="RH1" evidence="17">
    <location>
        <begin position="1"/>
        <end position="86"/>
    </location>
</feature>
<protein>
    <recommendedName>
        <fullName evidence="12">RILP-like protein 1</fullName>
    </recommendedName>
    <alternativeName>
        <fullName evidence="13">RILP-like protein 2</fullName>
    </alternativeName>
    <alternativeName>
        <fullName evidence="14">Rab-interacting lysosomal-like protein 1</fullName>
    </alternativeName>
</protein>
<evidence type="ECO:0000256" key="14">
    <source>
        <dbReference type="ARBA" id="ARBA00042424"/>
    </source>
</evidence>
<dbReference type="InterPro" id="IPR034743">
    <property type="entry name" value="RH1"/>
</dbReference>
<accession>A0A8S4B125</accession>
<gene>
    <name evidence="19" type="ORF">MMEN_LOCUS10639</name>
</gene>
<keyword evidence="9" id="KW-0206">Cytoskeleton</keyword>